<dbReference type="GO" id="GO:0008270">
    <property type="term" value="F:zinc ion binding"/>
    <property type="evidence" value="ECO:0007669"/>
    <property type="project" value="UniProtKB-UniRule"/>
</dbReference>
<name>A0A1I8JU51_ANOAR</name>
<dbReference type="PANTHER" id="PTHR24379:SF121">
    <property type="entry name" value="C2H2-TYPE DOMAIN-CONTAINING PROTEIN"/>
    <property type="match status" value="1"/>
</dbReference>
<dbReference type="PROSITE" id="PS50157">
    <property type="entry name" value="ZINC_FINGER_C2H2_2"/>
    <property type="match status" value="6"/>
</dbReference>
<keyword evidence="6" id="KW-1185">Reference proteome</keyword>
<keyword evidence="1" id="KW-0479">Metal-binding</keyword>
<dbReference type="RefSeq" id="XP_040165120.1">
    <property type="nucleotide sequence ID" value="XM_040309186.1"/>
</dbReference>
<accession>A0A1I8JU51</accession>
<sequence length="375" mass="42454">MVKIELCISNICRLCLGEDDTIPASDVMNSSLTTELIEKFTGIQIDPAGKLAYAICLRCKDNLQRSVEYRDACLNNDILFRQLFFSKSNYSNDHTKETKCSAETIAWDSDAIEFINPATETTPLAAEDGDRSSFEQSIPEFEPEQDECSNPESVAVCELENTNEPKESPQKPGRKRAKQKQLCVLCGKTVTYLARHLNSHTKNSTYSCPHCSQTLTDHSNLMRHIRAVHQKKVIMFCTPCDRGFTSKNSYDAHMRAQHSVGEPLECEICSKTFKQLSGYRKHITLFHKNERNFGCTVCGKLFKSRQALQHHGTVHSSSRPYACGICSKRFKSQFARSTHELAHSGNMFPCSVCDKSYRYKSLLSQHVKKVHPENC</sequence>
<dbReference type="InterPro" id="IPR036236">
    <property type="entry name" value="Znf_C2H2_sf"/>
</dbReference>
<dbReference type="EnsemblMetazoa" id="AARA016255-RA">
    <property type="protein sequence ID" value="AARA016255-PA"/>
    <property type="gene ID" value="AARA016255"/>
</dbReference>
<dbReference type="Pfam" id="PF07776">
    <property type="entry name" value="zf-AD"/>
    <property type="match status" value="1"/>
</dbReference>
<protein>
    <submittedName>
        <fullName evidence="5">Uncharacterized protein</fullName>
    </submittedName>
</protein>
<dbReference type="PANTHER" id="PTHR24379">
    <property type="entry name" value="KRAB AND ZINC FINGER DOMAIN-CONTAINING"/>
    <property type="match status" value="1"/>
</dbReference>
<dbReference type="AlphaFoldDB" id="A0A1I8JU51"/>
<dbReference type="Gene3D" id="3.30.160.60">
    <property type="entry name" value="Classic Zinc Finger"/>
    <property type="match status" value="4"/>
</dbReference>
<dbReference type="VEuPathDB" id="VectorBase:AARA016255"/>
<evidence type="ECO:0000256" key="2">
    <source>
        <dbReference type="ARBA" id="ARBA00022737"/>
    </source>
</evidence>
<dbReference type="GeneID" id="120901335"/>
<organism evidence="5 6">
    <name type="scientific">Anopheles arabiensis</name>
    <name type="common">Mosquito</name>
    <dbReference type="NCBI Taxonomy" id="7173"/>
    <lineage>
        <taxon>Eukaryota</taxon>
        <taxon>Metazoa</taxon>
        <taxon>Ecdysozoa</taxon>
        <taxon>Arthropoda</taxon>
        <taxon>Hexapoda</taxon>
        <taxon>Insecta</taxon>
        <taxon>Pterygota</taxon>
        <taxon>Neoptera</taxon>
        <taxon>Endopterygota</taxon>
        <taxon>Diptera</taxon>
        <taxon>Nematocera</taxon>
        <taxon>Culicoidea</taxon>
        <taxon>Culicidae</taxon>
        <taxon>Anophelinae</taxon>
        <taxon>Anopheles</taxon>
    </lineage>
</organism>
<reference evidence="5" key="1">
    <citation type="submission" date="2022-08" db="UniProtKB">
        <authorList>
            <consortium name="EnsemblMetazoa"/>
        </authorList>
    </citation>
    <scope>IDENTIFICATION</scope>
    <source>
        <strain evidence="5">Dongola</strain>
    </source>
</reference>
<evidence type="ECO:0000313" key="6">
    <source>
        <dbReference type="Proteomes" id="UP000075840"/>
    </source>
</evidence>
<keyword evidence="4" id="KW-0862">Zinc</keyword>
<proteinExistence type="predicted"/>
<evidence type="ECO:0000256" key="3">
    <source>
        <dbReference type="ARBA" id="ARBA00022771"/>
    </source>
</evidence>
<evidence type="ECO:0000256" key="4">
    <source>
        <dbReference type="ARBA" id="ARBA00022833"/>
    </source>
</evidence>
<dbReference type="InterPro" id="IPR012934">
    <property type="entry name" value="Znf_AD"/>
</dbReference>
<dbReference type="PROSITE" id="PS00028">
    <property type="entry name" value="ZINC_FINGER_C2H2_1"/>
    <property type="match status" value="6"/>
</dbReference>
<dbReference type="GO" id="GO:0005634">
    <property type="term" value="C:nucleus"/>
    <property type="evidence" value="ECO:0007669"/>
    <property type="project" value="InterPro"/>
</dbReference>
<evidence type="ECO:0000256" key="1">
    <source>
        <dbReference type="ARBA" id="ARBA00022723"/>
    </source>
</evidence>
<dbReference type="SUPFAM" id="SSF57667">
    <property type="entry name" value="beta-beta-alpha zinc fingers"/>
    <property type="match status" value="4"/>
</dbReference>
<dbReference type="InterPro" id="IPR013087">
    <property type="entry name" value="Znf_C2H2_type"/>
</dbReference>
<keyword evidence="3" id="KW-0863">Zinc-finger</keyword>
<dbReference type="Proteomes" id="UP000075840">
    <property type="component" value="Unassembled WGS sequence"/>
</dbReference>
<dbReference type="PROSITE" id="PS51915">
    <property type="entry name" value="ZAD"/>
    <property type="match status" value="1"/>
</dbReference>
<dbReference type="SMART" id="SM00355">
    <property type="entry name" value="ZnF_C2H2"/>
    <property type="match status" value="7"/>
</dbReference>
<dbReference type="VEuPathDB" id="VectorBase:AARA21_000358"/>
<dbReference type="Pfam" id="PF00096">
    <property type="entry name" value="zf-C2H2"/>
    <property type="match status" value="3"/>
</dbReference>
<dbReference type="SMART" id="SM00868">
    <property type="entry name" value="zf-AD"/>
    <property type="match status" value="1"/>
</dbReference>
<dbReference type="EMBL" id="APCN01001962">
    <property type="status" value="NOT_ANNOTATED_CDS"/>
    <property type="molecule type" value="Genomic_DNA"/>
</dbReference>
<dbReference type="Pfam" id="PF12874">
    <property type="entry name" value="zf-met"/>
    <property type="match status" value="1"/>
</dbReference>
<dbReference type="SUPFAM" id="SSF57716">
    <property type="entry name" value="Glucocorticoid receptor-like (DNA-binding domain)"/>
    <property type="match status" value="1"/>
</dbReference>
<evidence type="ECO:0000313" key="5">
    <source>
        <dbReference type="EnsemblMetazoa" id="AARA016255-PA"/>
    </source>
</evidence>
<dbReference type="KEGG" id="aara:120901335"/>
<keyword evidence="2" id="KW-0677">Repeat</keyword>
<dbReference type="Gene3D" id="3.40.1800.20">
    <property type="match status" value="1"/>
</dbReference>